<protein>
    <recommendedName>
        <fullName evidence="7">Vacuolar protein sorting-associated protein 8 central domain-containing protein</fullName>
    </recommendedName>
</protein>
<dbReference type="PANTHER" id="PTHR12616:SF8">
    <property type="entry name" value="VACUOLAR PROTEIN SORTING-ASSOCIATED PROTEIN 8 HOMOLOG"/>
    <property type="match status" value="1"/>
</dbReference>
<feature type="region of interest" description="Disordered" evidence="2">
    <location>
        <begin position="474"/>
        <end position="493"/>
    </location>
</feature>
<dbReference type="Pfam" id="PF25066">
    <property type="entry name" value="TPR_VPS8_2"/>
    <property type="match status" value="1"/>
</dbReference>
<organism evidence="5 6">
    <name type="scientific">Meripilus lineatus</name>
    <dbReference type="NCBI Taxonomy" id="2056292"/>
    <lineage>
        <taxon>Eukaryota</taxon>
        <taxon>Fungi</taxon>
        <taxon>Dikarya</taxon>
        <taxon>Basidiomycota</taxon>
        <taxon>Agaricomycotina</taxon>
        <taxon>Agaricomycetes</taxon>
        <taxon>Polyporales</taxon>
        <taxon>Meripilaceae</taxon>
        <taxon>Meripilus</taxon>
    </lineage>
</organism>
<dbReference type="InterPro" id="IPR059070">
    <property type="entry name" value="TPR_VPS8_2"/>
</dbReference>
<evidence type="ECO:0000256" key="1">
    <source>
        <dbReference type="ARBA" id="ARBA00009422"/>
    </source>
</evidence>
<dbReference type="GO" id="GO:0006623">
    <property type="term" value="P:protein targeting to vacuole"/>
    <property type="evidence" value="ECO:0007669"/>
    <property type="project" value="InterPro"/>
</dbReference>
<keyword evidence="6" id="KW-1185">Reference proteome</keyword>
<dbReference type="Pfam" id="PF23410">
    <property type="entry name" value="Beta-prop_VPS8"/>
    <property type="match status" value="1"/>
</dbReference>
<evidence type="ECO:0008006" key="7">
    <source>
        <dbReference type="Google" id="ProtNLM"/>
    </source>
</evidence>
<evidence type="ECO:0000313" key="5">
    <source>
        <dbReference type="EMBL" id="KAJ3480037.1"/>
    </source>
</evidence>
<feature type="region of interest" description="Disordered" evidence="2">
    <location>
        <begin position="498"/>
        <end position="518"/>
    </location>
</feature>
<proteinExistence type="inferred from homology"/>
<dbReference type="InterPro" id="IPR045111">
    <property type="entry name" value="Vps41/Vps8"/>
</dbReference>
<dbReference type="GO" id="GO:0034058">
    <property type="term" value="P:endosomal vesicle fusion"/>
    <property type="evidence" value="ECO:0007669"/>
    <property type="project" value="TreeGrafter"/>
</dbReference>
<feature type="compositionally biased region" description="Polar residues" evidence="2">
    <location>
        <begin position="167"/>
        <end position="183"/>
    </location>
</feature>
<feature type="compositionally biased region" description="Acidic residues" evidence="2">
    <location>
        <begin position="50"/>
        <end position="59"/>
    </location>
</feature>
<dbReference type="GO" id="GO:0005770">
    <property type="term" value="C:late endosome"/>
    <property type="evidence" value="ECO:0007669"/>
    <property type="project" value="TreeGrafter"/>
</dbReference>
<evidence type="ECO:0000256" key="2">
    <source>
        <dbReference type="SAM" id="MobiDB-lite"/>
    </source>
</evidence>
<reference evidence="5" key="1">
    <citation type="submission" date="2022-07" db="EMBL/GenBank/DDBJ databases">
        <title>Genome Sequence of Physisporinus lineatus.</title>
        <authorList>
            <person name="Buettner E."/>
        </authorList>
    </citation>
    <scope>NUCLEOTIDE SEQUENCE</scope>
    <source>
        <strain evidence="5">VT162</strain>
    </source>
</reference>
<evidence type="ECO:0000259" key="3">
    <source>
        <dbReference type="Pfam" id="PF12816"/>
    </source>
</evidence>
<comment type="similarity">
    <text evidence="1">Belongs to the VPS8 family.</text>
</comment>
<dbReference type="PANTHER" id="PTHR12616">
    <property type="entry name" value="VACUOLAR PROTEIN SORTING VPS41"/>
    <property type="match status" value="1"/>
</dbReference>
<sequence>MVVDEELTTPGAAVNGSDSESEEPSQEDHGGDYTTRLEELLSDGEHDSDAQSEDEEEEGFCYTGVDADLSTTYKDQLRDVLGPDHEEDEAEEVEVEHSLLQEVAENEDFAAAMEDEARHADHYSETSDVASPSSDSGFLLPPRITVSETPDPLASFRKPFLHPSISRLRSVTPQSSRSTSAGSAANDHTEVLSAAPSHFSALSKGSISAVSHNSRGTVHEDDREVFRWTQLRHIGENIYGNHPMKALTVLGSQFVGSPTVLAANGLICVGTDMGKTLVFDFKQNLKCICGENQQVGPVTALALSFDHTFVASGHASGHIQLFDLQNPKVPARFVPPTSLNAVASGRQEGHLLGSRIVSIGFVAGRHTAIVSADDNGLAFFHSLGKVLFVEASDVLRILGKYPDDDPNNGPSHLPFRRRKPRKANAILCMAPMPLGTAPHPTDAYNLIALLTPVKLVIVGLKPDPKTWYRRLRETDDESVHNPKPKGTLAWFPSVIPGQTSDSDHKARQSSSKVTTGPPPTSPMLVYSWGNVLNLIRKTKDVEVGRIVFEEVGRWTSEGDVLAIQWLNFHQVIVLTPTSLNVYDMQTLKLVEFAPFNAWALVSPILSHTTNGAVSYPDAVTEVAHSVRIYKGKIFLLGQHEVKVGTLLTWADRILAFVEEGDFLSAIELTRSYLIGEAPGNRNGLPDKPEEYRRVVSEKMRELMVASAGYAFSEDRFTDGTHVTPDGRGVDRTSLFEGLVVTCTRACIALEDLDFLFEDLFQYYDNYAISRIYLVQLEPFILEGHIHEVPPRITQRLVAMHHEDGRPDLVERVIWHIDPECLDVNQAITLCQQYRLYDALIYVFTRALKDYEAPLVELISLIRKVQQFRKARLESSPATRASMTDDVIESDVLHAYKVYPYLANILTGLAYPSEQPLPEDEANQAKSAVYTFLFDGRSRVWPAGDDGKLILTSDEENGVEPTFPYTRLLLKFDAESFLHTLDIAFEDPYMNDKSLRVNRLVIVKILFEILTSPSLSPTDATFINIFIARNVPKYVQYIELPPSDLHSVLVGLADISDENTREDRQLAAEYLLSAYTPHDHAMALQLYQNAGFYRILRSSHLHERRWVPLLDAWLQDPDLRPSEVCPSVEDVLNGSSRYNRGKIPSELASQERPLSSIDGYHNFTSEHLMHWQRLHPMTDSCTCDSFLDSPQNAEDEFDHEAPRQYEPSSKVPPSLRRHYISLLCELDPSVIIHELQYLPPDFFEWTHVQQTCEEHEVYDAVVWSFNFIGQPVEALSKADDFNTLLSRELTEGFEASEAEGEYLVTKCLSALQAIGSTGVAVCTEHSQTSSSSTVKVEDLWYELLRSQIGCVHRVALFSDNEEEPTSSSLRSRSLASLRALVQDTFSSLMSINTHKSVSFPRLFKRLVDSVAGSHESRGAIYNEFRVILTGMLESYRSEGDMLVITKHLVDRDLFRIAEDLATERSRGWSPYSGSCSTCKKALHENKPAGVVLQETANKGEVIVSRTGAIYHAACFPSSNGINVQ</sequence>
<name>A0AAD5YBU0_9APHY</name>
<feature type="region of interest" description="Disordered" evidence="2">
    <location>
        <begin position="1"/>
        <end position="59"/>
    </location>
</feature>
<gene>
    <name evidence="5" type="ORF">NLI96_g8637</name>
</gene>
<dbReference type="EMBL" id="JANAWD010000400">
    <property type="protein sequence ID" value="KAJ3480037.1"/>
    <property type="molecule type" value="Genomic_DNA"/>
</dbReference>
<dbReference type="InterPro" id="IPR025941">
    <property type="entry name" value="Vps8_central_dom"/>
</dbReference>
<feature type="region of interest" description="Disordered" evidence="2">
    <location>
        <begin position="117"/>
        <end position="187"/>
    </location>
</feature>
<dbReference type="Proteomes" id="UP001212997">
    <property type="component" value="Unassembled WGS sequence"/>
</dbReference>
<dbReference type="InterPro" id="IPR036322">
    <property type="entry name" value="WD40_repeat_dom_sf"/>
</dbReference>
<dbReference type="Gene3D" id="2.130.10.10">
    <property type="entry name" value="YVTN repeat-like/Quinoprotein amine dehydrogenase"/>
    <property type="match status" value="1"/>
</dbReference>
<feature type="compositionally biased region" description="Polar residues" evidence="2">
    <location>
        <begin position="126"/>
        <end position="136"/>
    </location>
</feature>
<evidence type="ECO:0000313" key="6">
    <source>
        <dbReference type="Proteomes" id="UP001212997"/>
    </source>
</evidence>
<comment type="caution">
    <text evidence="5">The sequence shown here is derived from an EMBL/GenBank/DDBJ whole genome shotgun (WGS) entry which is preliminary data.</text>
</comment>
<dbReference type="InterPro" id="IPR015943">
    <property type="entry name" value="WD40/YVTN_repeat-like_dom_sf"/>
</dbReference>
<dbReference type="GO" id="GO:0030897">
    <property type="term" value="C:HOPS complex"/>
    <property type="evidence" value="ECO:0007669"/>
    <property type="project" value="TreeGrafter"/>
</dbReference>
<dbReference type="Pfam" id="PF12816">
    <property type="entry name" value="TPR_Vps8"/>
    <property type="match status" value="1"/>
</dbReference>
<accession>A0AAD5YBU0</accession>
<dbReference type="SUPFAM" id="SSF50978">
    <property type="entry name" value="WD40 repeat-like"/>
    <property type="match status" value="1"/>
</dbReference>
<feature type="compositionally biased region" description="Basic and acidic residues" evidence="2">
    <location>
        <begin position="26"/>
        <end position="49"/>
    </location>
</feature>
<feature type="domain" description="Vacuolar protein sorting-associated protein 8 central" evidence="3">
    <location>
        <begin position="771"/>
        <end position="984"/>
    </location>
</feature>
<feature type="domain" description="VPS8-like TPR-like repeats" evidence="4">
    <location>
        <begin position="1303"/>
        <end position="1463"/>
    </location>
</feature>
<evidence type="ECO:0000259" key="4">
    <source>
        <dbReference type="Pfam" id="PF25066"/>
    </source>
</evidence>